<accession>A0ABY5UVW4</accession>
<keyword evidence="5 8" id="KW-0378">Hydrolase</keyword>
<dbReference type="NCBIfam" id="TIGR02063">
    <property type="entry name" value="RNase_R"/>
    <property type="match status" value="1"/>
</dbReference>
<dbReference type="InterPro" id="IPR011129">
    <property type="entry name" value="CSD"/>
</dbReference>
<dbReference type="PANTHER" id="PTHR23355:SF9">
    <property type="entry name" value="DIS3-LIKE EXONUCLEASE 2"/>
    <property type="match status" value="1"/>
</dbReference>
<protein>
    <recommendedName>
        <fullName evidence="8">Ribonuclease R</fullName>
        <shortName evidence="8">RNase R</shortName>
        <ecNumber evidence="8">3.1.13.1</ecNumber>
    </recommendedName>
</protein>
<dbReference type="InterPro" id="IPR050180">
    <property type="entry name" value="RNR_Ribonuclease"/>
</dbReference>
<dbReference type="PANTHER" id="PTHR23355">
    <property type="entry name" value="RIBONUCLEASE"/>
    <property type="match status" value="1"/>
</dbReference>
<dbReference type="HAMAP" id="MF_01895">
    <property type="entry name" value="RNase_R"/>
    <property type="match status" value="1"/>
</dbReference>
<dbReference type="CDD" id="cd04471">
    <property type="entry name" value="S1_RNase_R"/>
    <property type="match status" value="1"/>
</dbReference>
<comment type="subcellular location">
    <subcellularLocation>
        <location evidence="2 8">Cytoplasm</location>
    </subcellularLocation>
</comment>
<evidence type="ECO:0000259" key="9">
    <source>
        <dbReference type="PROSITE" id="PS50126"/>
    </source>
</evidence>
<dbReference type="InterPro" id="IPR011805">
    <property type="entry name" value="RNase_R"/>
</dbReference>
<dbReference type="RefSeq" id="WP_019246023.1">
    <property type="nucleotide sequence ID" value="NZ_CAPH01000013.1"/>
</dbReference>
<gene>
    <name evidence="8 10" type="primary">rnr</name>
    <name evidence="10" type="ORF">NQ491_06125</name>
</gene>
<reference evidence="10" key="1">
    <citation type="journal article" date="2022" name="Cell">
        <title>Design, construction, and in vivo augmentation of a complex gut microbiome.</title>
        <authorList>
            <person name="Cheng A.G."/>
            <person name="Ho P.Y."/>
            <person name="Aranda-Diaz A."/>
            <person name="Jain S."/>
            <person name="Yu F.B."/>
            <person name="Meng X."/>
            <person name="Wang M."/>
            <person name="Iakiviak M."/>
            <person name="Nagashima K."/>
            <person name="Zhao A."/>
            <person name="Murugkar P."/>
            <person name="Patil A."/>
            <person name="Atabakhsh K."/>
            <person name="Weakley A."/>
            <person name="Yan J."/>
            <person name="Brumbaugh A.R."/>
            <person name="Higginbottom S."/>
            <person name="Dimas A."/>
            <person name="Shiver A.L."/>
            <person name="Deutschbauer A."/>
            <person name="Neff N."/>
            <person name="Sonnenburg J.L."/>
            <person name="Huang K.C."/>
            <person name="Fischbach M.A."/>
        </authorList>
    </citation>
    <scope>NUCLEOTIDE SEQUENCE</scope>
    <source>
        <strain evidence="10">AP11</strain>
    </source>
</reference>
<dbReference type="SUPFAM" id="SSF50249">
    <property type="entry name" value="Nucleic acid-binding proteins"/>
    <property type="match status" value="4"/>
</dbReference>
<feature type="domain" description="S1 motif" evidence="9">
    <location>
        <begin position="636"/>
        <end position="717"/>
    </location>
</feature>
<evidence type="ECO:0000256" key="5">
    <source>
        <dbReference type="ARBA" id="ARBA00022801"/>
    </source>
</evidence>
<dbReference type="InterPro" id="IPR003029">
    <property type="entry name" value="S1_domain"/>
</dbReference>
<evidence type="ECO:0000313" key="11">
    <source>
        <dbReference type="Proteomes" id="UP001059295"/>
    </source>
</evidence>
<dbReference type="InterPro" id="IPR012340">
    <property type="entry name" value="NA-bd_OB-fold"/>
</dbReference>
<evidence type="ECO:0000256" key="4">
    <source>
        <dbReference type="ARBA" id="ARBA00022722"/>
    </source>
</evidence>
<dbReference type="InterPro" id="IPR004476">
    <property type="entry name" value="RNase_II/RNase_R"/>
</dbReference>
<dbReference type="SMART" id="SM00357">
    <property type="entry name" value="CSP"/>
    <property type="match status" value="2"/>
</dbReference>
<dbReference type="Pfam" id="PF08206">
    <property type="entry name" value="OB_RNB"/>
    <property type="match status" value="1"/>
</dbReference>
<dbReference type="InterPro" id="IPR022966">
    <property type="entry name" value="RNase_II/R_CS"/>
</dbReference>
<dbReference type="Proteomes" id="UP001059295">
    <property type="component" value="Chromosome"/>
</dbReference>
<evidence type="ECO:0000256" key="2">
    <source>
        <dbReference type="ARBA" id="ARBA00004496"/>
    </source>
</evidence>
<dbReference type="EC" id="3.1.13.1" evidence="8"/>
<dbReference type="PROSITE" id="PS01175">
    <property type="entry name" value="RIBONUCLEASE_II"/>
    <property type="match status" value="1"/>
</dbReference>
<comment type="catalytic activity">
    <reaction evidence="1 8">
        <text>Exonucleolytic cleavage in the 3'- to 5'-direction to yield nucleoside 5'-phosphates.</text>
        <dbReference type="EC" id="3.1.13.1"/>
    </reaction>
</comment>
<evidence type="ECO:0000256" key="7">
    <source>
        <dbReference type="ARBA" id="ARBA00022884"/>
    </source>
</evidence>
<name>A0ABY5UVW4_9BACT</name>
<dbReference type="SMART" id="SM00955">
    <property type="entry name" value="RNB"/>
    <property type="match status" value="1"/>
</dbReference>
<keyword evidence="3 8" id="KW-0963">Cytoplasm</keyword>
<evidence type="ECO:0000313" key="10">
    <source>
        <dbReference type="EMBL" id="UWN56248.1"/>
    </source>
</evidence>
<keyword evidence="4 8" id="KW-0540">Nuclease</keyword>
<comment type="function">
    <text evidence="8">3'-5' exoribonuclease that releases 5'-nucleoside monophosphates and is involved in maturation of structured RNAs.</text>
</comment>
<proteinExistence type="inferred from homology"/>
<dbReference type="Pfam" id="PF00773">
    <property type="entry name" value="RNB"/>
    <property type="match status" value="1"/>
</dbReference>
<keyword evidence="6 8" id="KW-0269">Exonuclease</keyword>
<dbReference type="Pfam" id="PF17876">
    <property type="entry name" value="CSD2"/>
    <property type="match status" value="1"/>
</dbReference>
<evidence type="ECO:0000256" key="3">
    <source>
        <dbReference type="ARBA" id="ARBA00022490"/>
    </source>
</evidence>
<dbReference type="PROSITE" id="PS50126">
    <property type="entry name" value="S1"/>
    <property type="match status" value="1"/>
</dbReference>
<dbReference type="Pfam" id="PF00575">
    <property type="entry name" value="S1"/>
    <property type="match status" value="1"/>
</dbReference>
<evidence type="ECO:0000256" key="6">
    <source>
        <dbReference type="ARBA" id="ARBA00022839"/>
    </source>
</evidence>
<organism evidence="10 11">
    <name type="scientific">Alistipes ihumii AP11</name>
    <dbReference type="NCBI Taxonomy" id="1211813"/>
    <lineage>
        <taxon>Bacteria</taxon>
        <taxon>Pseudomonadati</taxon>
        <taxon>Bacteroidota</taxon>
        <taxon>Bacteroidia</taxon>
        <taxon>Bacteroidales</taxon>
        <taxon>Rikenellaceae</taxon>
        <taxon>Alistipes</taxon>
    </lineage>
</organism>
<dbReference type="SMART" id="SM00316">
    <property type="entry name" value="S1"/>
    <property type="match status" value="2"/>
</dbReference>
<keyword evidence="7 8" id="KW-0694">RNA-binding</keyword>
<dbReference type="NCBIfam" id="TIGR00358">
    <property type="entry name" value="3_prime_RNase"/>
    <property type="match status" value="1"/>
</dbReference>
<dbReference type="InterPro" id="IPR001900">
    <property type="entry name" value="RNase_II/R"/>
</dbReference>
<evidence type="ECO:0000256" key="1">
    <source>
        <dbReference type="ARBA" id="ARBA00001849"/>
    </source>
</evidence>
<dbReference type="InterPro" id="IPR040476">
    <property type="entry name" value="CSD2"/>
</dbReference>
<dbReference type="InterPro" id="IPR013223">
    <property type="entry name" value="RNase_B_OB_dom"/>
</dbReference>
<sequence length="731" mass="83378">MVKKEKKSPRGDKRRKDAPALIAELFRSLPDKRYSVKSLMAAVGATTRDEKERVRGIVRDLAAEGVIEQVSEGKYRLSHSERETVEGTVDMTSSGALYVIVEGMDKDIYVNASRTSHALHGDRVRVAITRKGRTGNPEGEVVEIVERSKKNYVGVVEMSEGDAFAFVRVDSRKMATDIFVPARALHGAKGGEKVLVKITGWPDTMRSPEGEIVDVFGEPGDNNAEMHAILAEFDLPYGYPEEVEKEAEKIPETITDEEIAARRDMRGVATFTIDPADAKDFDDALSIRRLENGNYEVGVHIADVTHYVHPGDLIDTEGQNRATSVYLVDRTIPMLPERLSNGLCSLRPHEEKLCFSAVFELDEQAQVLGEWFGRTVIYSDRRFTYQEAQEVIETGRGDFADEILKLNGLAQTLRKERFRNGSISFEREEAKFDLDENGKPLRVYFKEMKESNQLIEEFMLLANRRVAEFVGRKRKGAQNAERTFVYRVHDKPNSDKMAQFRSFVLRFGYQMKAEGNKAVAKEINRLMKKIHGKKEENIISTLAIRSMAKATYTTDNIGHYGLAFDYYTHFTSPIRRYPDMMVHRLLAHYLAGGKSEDKEYYERLCEHCSAMEVRAADAERASIKYKMVEFMLDKLNEEFDGHISGITEWGIYVELEDTKIEGMVALRDMTDDFYLFDEENYSVKGREHGRTFTLGDEVRIRVVRADLQRKQLDFDLVASYDFDTKEATPVE</sequence>
<comment type="similarity">
    <text evidence="8">Belongs to the RNR ribonuclease family. RNase R subfamily.</text>
</comment>
<dbReference type="GeneID" id="82891293"/>
<evidence type="ECO:0000256" key="8">
    <source>
        <dbReference type="HAMAP-Rule" id="MF_01895"/>
    </source>
</evidence>
<keyword evidence="11" id="KW-1185">Reference proteome</keyword>
<dbReference type="EMBL" id="CP102294">
    <property type="protein sequence ID" value="UWN56248.1"/>
    <property type="molecule type" value="Genomic_DNA"/>
</dbReference>
<dbReference type="Gene3D" id="2.40.50.140">
    <property type="entry name" value="Nucleic acid-binding proteins"/>
    <property type="match status" value="3"/>
</dbReference>